<organism evidence="2 3">
    <name type="scientific">Sphaerobolus stellatus (strain SS14)</name>
    <dbReference type="NCBI Taxonomy" id="990650"/>
    <lineage>
        <taxon>Eukaryota</taxon>
        <taxon>Fungi</taxon>
        <taxon>Dikarya</taxon>
        <taxon>Basidiomycota</taxon>
        <taxon>Agaricomycotina</taxon>
        <taxon>Agaricomycetes</taxon>
        <taxon>Phallomycetidae</taxon>
        <taxon>Geastrales</taxon>
        <taxon>Sphaerobolaceae</taxon>
        <taxon>Sphaerobolus</taxon>
    </lineage>
</organism>
<name>A0A0C9V609_SPHS4</name>
<evidence type="ECO:0000313" key="2">
    <source>
        <dbReference type="EMBL" id="KIJ42374.1"/>
    </source>
</evidence>
<reference evidence="2 3" key="1">
    <citation type="submission" date="2014-06" db="EMBL/GenBank/DDBJ databases">
        <title>Evolutionary Origins and Diversification of the Mycorrhizal Mutualists.</title>
        <authorList>
            <consortium name="DOE Joint Genome Institute"/>
            <consortium name="Mycorrhizal Genomics Consortium"/>
            <person name="Kohler A."/>
            <person name="Kuo A."/>
            <person name="Nagy L.G."/>
            <person name="Floudas D."/>
            <person name="Copeland A."/>
            <person name="Barry K.W."/>
            <person name="Cichocki N."/>
            <person name="Veneault-Fourrey C."/>
            <person name="LaButti K."/>
            <person name="Lindquist E.A."/>
            <person name="Lipzen A."/>
            <person name="Lundell T."/>
            <person name="Morin E."/>
            <person name="Murat C."/>
            <person name="Riley R."/>
            <person name="Ohm R."/>
            <person name="Sun H."/>
            <person name="Tunlid A."/>
            <person name="Henrissat B."/>
            <person name="Grigoriev I.V."/>
            <person name="Hibbett D.S."/>
            <person name="Martin F."/>
        </authorList>
    </citation>
    <scope>NUCLEOTIDE SEQUENCE [LARGE SCALE GENOMIC DNA]</scope>
    <source>
        <strain evidence="2 3">SS14</strain>
    </source>
</reference>
<dbReference type="Proteomes" id="UP000054279">
    <property type="component" value="Unassembled WGS sequence"/>
</dbReference>
<proteinExistence type="predicted"/>
<feature type="region of interest" description="Disordered" evidence="1">
    <location>
        <begin position="1"/>
        <end position="22"/>
    </location>
</feature>
<accession>A0A0C9V609</accession>
<dbReference type="AlphaFoldDB" id="A0A0C9V609"/>
<sequence length="250" mass="26810">MSTTSNEATRPPPSSGTRNRKDAALKEDLQKDRIKDLWAARAFLEGLSVIIIGEAVTTQSLILALQHLSQSTRAKQTLQNGIKGVAMLLSVASANEGADELARKVAERMAQPMDWLQSVMEGAKGVVQEIQHAIQEVKEEWVKTLQGLTMALGALEKAPTYVLVAATGRATTAPTHAPSCSREPPNMTRIMMLVKGNTKARQILVDEEVTEGGIATLAALTPAELVEKANLALTEVSHRLAIEVTAVTAN</sequence>
<protein>
    <submittedName>
        <fullName evidence="2">Unplaced genomic scaffold SPHSTscaffold_55, whole genome shotgun sequence</fullName>
    </submittedName>
</protein>
<gene>
    <name evidence="2" type="ORF">M422DRAFT_254454</name>
</gene>
<dbReference type="HOGENOM" id="CLU_097274_0_0_1"/>
<dbReference type="EMBL" id="KN837130">
    <property type="protein sequence ID" value="KIJ42374.1"/>
    <property type="molecule type" value="Genomic_DNA"/>
</dbReference>
<evidence type="ECO:0000256" key="1">
    <source>
        <dbReference type="SAM" id="MobiDB-lite"/>
    </source>
</evidence>
<evidence type="ECO:0000313" key="3">
    <source>
        <dbReference type="Proteomes" id="UP000054279"/>
    </source>
</evidence>
<keyword evidence="3" id="KW-1185">Reference proteome</keyword>